<accession>A0A9N7U1A5</accession>
<gene>
    <name evidence="1" type="ORF">PLEPLA_LOCUS10927</name>
</gene>
<organism evidence="1 2">
    <name type="scientific">Pleuronectes platessa</name>
    <name type="common">European plaice</name>
    <dbReference type="NCBI Taxonomy" id="8262"/>
    <lineage>
        <taxon>Eukaryota</taxon>
        <taxon>Metazoa</taxon>
        <taxon>Chordata</taxon>
        <taxon>Craniata</taxon>
        <taxon>Vertebrata</taxon>
        <taxon>Euteleostomi</taxon>
        <taxon>Actinopterygii</taxon>
        <taxon>Neopterygii</taxon>
        <taxon>Teleostei</taxon>
        <taxon>Neoteleostei</taxon>
        <taxon>Acanthomorphata</taxon>
        <taxon>Carangaria</taxon>
        <taxon>Pleuronectiformes</taxon>
        <taxon>Pleuronectoidei</taxon>
        <taxon>Pleuronectidae</taxon>
        <taxon>Pleuronectes</taxon>
    </lineage>
</organism>
<name>A0A9N7U1A5_PLEPL</name>
<evidence type="ECO:0000313" key="2">
    <source>
        <dbReference type="Proteomes" id="UP001153269"/>
    </source>
</evidence>
<keyword evidence="2" id="KW-1185">Reference proteome</keyword>
<dbReference type="AlphaFoldDB" id="A0A9N7U1A5"/>
<evidence type="ECO:0000313" key="1">
    <source>
        <dbReference type="EMBL" id="CAB1423009.1"/>
    </source>
</evidence>
<sequence length="68" mass="7567">MEFGEMLQVSKAVPEEDAYICKLGRVLNDFLQVPRGCLFLSRKFPVELLGLDDSSDPMRPSSAAFLTS</sequence>
<dbReference type="EMBL" id="CADEAL010000628">
    <property type="protein sequence ID" value="CAB1423009.1"/>
    <property type="molecule type" value="Genomic_DNA"/>
</dbReference>
<proteinExistence type="predicted"/>
<protein>
    <submittedName>
        <fullName evidence="1">Uncharacterized protein</fullName>
    </submittedName>
</protein>
<comment type="caution">
    <text evidence="1">The sequence shown here is derived from an EMBL/GenBank/DDBJ whole genome shotgun (WGS) entry which is preliminary data.</text>
</comment>
<dbReference type="Proteomes" id="UP001153269">
    <property type="component" value="Unassembled WGS sequence"/>
</dbReference>
<reference evidence="1" key="1">
    <citation type="submission" date="2020-03" db="EMBL/GenBank/DDBJ databases">
        <authorList>
            <person name="Weist P."/>
        </authorList>
    </citation>
    <scope>NUCLEOTIDE SEQUENCE</scope>
</reference>